<dbReference type="InterPro" id="IPR004474">
    <property type="entry name" value="LytR_CpsA_psr"/>
</dbReference>
<name>A0ABP9FSC7_9MICC</name>
<feature type="transmembrane region" description="Helical" evidence="3">
    <location>
        <begin position="28"/>
        <end position="49"/>
    </location>
</feature>
<reference evidence="6" key="1">
    <citation type="journal article" date="2019" name="Int. J. Syst. Evol. Microbiol.">
        <title>The Global Catalogue of Microorganisms (GCM) 10K type strain sequencing project: providing services to taxonomists for standard genome sequencing and annotation.</title>
        <authorList>
            <consortium name="The Broad Institute Genomics Platform"/>
            <consortium name="The Broad Institute Genome Sequencing Center for Infectious Disease"/>
            <person name="Wu L."/>
            <person name="Ma J."/>
        </authorList>
    </citation>
    <scope>NUCLEOTIDE SEQUENCE [LARGE SCALE GENOMIC DNA]</scope>
    <source>
        <strain evidence="6">JCM 19129</strain>
    </source>
</reference>
<keyword evidence="3" id="KW-1133">Transmembrane helix</keyword>
<dbReference type="Gene3D" id="3.40.630.190">
    <property type="entry name" value="LCP protein"/>
    <property type="match status" value="1"/>
</dbReference>
<dbReference type="Proteomes" id="UP001500368">
    <property type="component" value="Unassembled WGS sequence"/>
</dbReference>
<gene>
    <name evidence="5" type="ORF">GCM10025790_07940</name>
</gene>
<keyword evidence="3" id="KW-0812">Transmembrane</keyword>
<feature type="compositionally biased region" description="Basic and acidic residues" evidence="2">
    <location>
        <begin position="72"/>
        <end position="85"/>
    </location>
</feature>
<proteinExistence type="inferred from homology"/>
<comment type="similarity">
    <text evidence="1">Belongs to the LytR/CpsA/Psr (LCP) family.</text>
</comment>
<evidence type="ECO:0000313" key="5">
    <source>
        <dbReference type="EMBL" id="GAA4915304.1"/>
    </source>
</evidence>
<evidence type="ECO:0000256" key="1">
    <source>
        <dbReference type="ARBA" id="ARBA00006068"/>
    </source>
</evidence>
<feature type="region of interest" description="Disordered" evidence="2">
    <location>
        <begin position="63"/>
        <end position="85"/>
    </location>
</feature>
<feature type="domain" description="Cell envelope-related transcriptional attenuator" evidence="4">
    <location>
        <begin position="121"/>
        <end position="263"/>
    </location>
</feature>
<dbReference type="PANTHER" id="PTHR33392">
    <property type="entry name" value="POLYISOPRENYL-TEICHOIC ACID--PEPTIDOGLYCAN TEICHOIC ACID TRANSFERASE TAGU"/>
    <property type="match status" value="1"/>
</dbReference>
<evidence type="ECO:0000259" key="4">
    <source>
        <dbReference type="Pfam" id="PF03816"/>
    </source>
</evidence>
<comment type="caution">
    <text evidence="5">The sequence shown here is derived from an EMBL/GenBank/DDBJ whole genome shotgun (WGS) entry which is preliminary data.</text>
</comment>
<dbReference type="EMBL" id="BAABLW010000003">
    <property type="protein sequence ID" value="GAA4915304.1"/>
    <property type="molecule type" value="Genomic_DNA"/>
</dbReference>
<sequence>MCTLTLMSEELLTEEAPRKSSRRRRITLIVLSSALVLLIAGVTAAALYLNSLRGAYETSVNVLPEEETFPEESERPERPARVEDDGKLVDDEQINILLLGSDAGGGSGETENVPWLPNAGRADTIMWVHIPHERDSIQVMSIMRDTWVPIPGHGEAKINSSFSFGGPGTAIATVENLFDVRIDHVAAVDMQGFQGLVSAMGGVTVDSPVAFTSRDGYQFNQGPQSMDSTAAMSFVRERRAFDGGDYQRVANQQAFVRGVLNEVLTPSTLTNPVTLHNMVSNFAPYMTVDAGMQDADLIADLGWSLRNVRGGDIQMFTLPNHGVGQAGSESIIVPDYDAMAAAGQAMREGRFSDYAASH</sequence>
<organism evidence="5 6">
    <name type="scientific">Nesterenkonia rhizosphaerae</name>
    <dbReference type="NCBI Taxonomy" id="1348272"/>
    <lineage>
        <taxon>Bacteria</taxon>
        <taxon>Bacillati</taxon>
        <taxon>Actinomycetota</taxon>
        <taxon>Actinomycetes</taxon>
        <taxon>Micrococcales</taxon>
        <taxon>Micrococcaceae</taxon>
        <taxon>Nesterenkonia</taxon>
    </lineage>
</organism>
<keyword evidence="6" id="KW-1185">Reference proteome</keyword>
<protein>
    <submittedName>
        <fullName evidence="5">LCP family protein</fullName>
    </submittedName>
</protein>
<evidence type="ECO:0000313" key="6">
    <source>
        <dbReference type="Proteomes" id="UP001500368"/>
    </source>
</evidence>
<evidence type="ECO:0000256" key="3">
    <source>
        <dbReference type="SAM" id="Phobius"/>
    </source>
</evidence>
<dbReference type="InterPro" id="IPR050922">
    <property type="entry name" value="LytR/CpsA/Psr_CW_biosynth"/>
</dbReference>
<dbReference type="Pfam" id="PF03816">
    <property type="entry name" value="LytR_cpsA_psr"/>
    <property type="match status" value="1"/>
</dbReference>
<accession>A0ABP9FSC7</accession>
<keyword evidence="3" id="KW-0472">Membrane</keyword>
<evidence type="ECO:0000256" key="2">
    <source>
        <dbReference type="SAM" id="MobiDB-lite"/>
    </source>
</evidence>
<dbReference type="PANTHER" id="PTHR33392:SF6">
    <property type="entry name" value="POLYISOPRENYL-TEICHOIC ACID--PEPTIDOGLYCAN TEICHOIC ACID TRANSFERASE TAGU"/>
    <property type="match status" value="1"/>
</dbReference>
<dbReference type="NCBIfam" id="TIGR00350">
    <property type="entry name" value="lytR_cpsA_psr"/>
    <property type="match status" value="1"/>
</dbReference>